<dbReference type="SUPFAM" id="SSF103473">
    <property type="entry name" value="MFS general substrate transporter"/>
    <property type="match status" value="2"/>
</dbReference>
<feature type="transmembrane region" description="Helical" evidence="1">
    <location>
        <begin position="783"/>
        <end position="804"/>
    </location>
</feature>
<dbReference type="EMBL" id="LN854668">
    <property type="protein sequence ID" value="CRZ21683.1"/>
    <property type="molecule type" value="Genomic_DNA"/>
</dbReference>
<feature type="transmembrane region" description="Helical" evidence="1">
    <location>
        <begin position="724"/>
        <end position="742"/>
    </location>
</feature>
<feature type="transmembrane region" description="Helical" evidence="1">
    <location>
        <begin position="647"/>
        <end position="668"/>
    </location>
</feature>
<keyword evidence="1" id="KW-0812">Transmembrane</keyword>
<reference evidence="2" key="2">
    <citation type="submission" date="2012-12" db="EMBL/GenBank/DDBJ databases">
        <authorList>
            <consortium name="WormBase Consortium"/>
            <person name="Ghedin E."/>
            <person name="Paulini M."/>
        </authorList>
    </citation>
    <scope>NUCLEOTIDE SEQUENCE</scope>
    <source>
        <strain evidence="2">FR3</strain>
    </source>
</reference>
<organism evidence="2">
    <name type="scientific">Brugia malayi</name>
    <name type="common">Filarial nematode worm</name>
    <dbReference type="NCBI Taxonomy" id="6279"/>
    <lineage>
        <taxon>Eukaryota</taxon>
        <taxon>Metazoa</taxon>
        <taxon>Ecdysozoa</taxon>
        <taxon>Nematoda</taxon>
        <taxon>Chromadorea</taxon>
        <taxon>Rhabditida</taxon>
        <taxon>Spirurina</taxon>
        <taxon>Spiruromorpha</taxon>
        <taxon>Filarioidea</taxon>
        <taxon>Onchocercidae</taxon>
        <taxon>Brugia</taxon>
    </lineage>
</organism>
<dbReference type="Gene3D" id="1.20.1250.20">
    <property type="entry name" value="MFS general substrate transporter like domains"/>
    <property type="match status" value="2"/>
</dbReference>
<dbReference type="InterPro" id="IPR036259">
    <property type="entry name" value="MFS_trans_sf"/>
</dbReference>
<sequence length="864" mass="95987">MLVNYSMHLAAFIYPLNNAVNTPRCDRQTKRGLETTGIAECVVQSLSGRKNNTVIRNDAAIGHIWIAVQWSFDPSFRSLESIFFTMLDREEEVETKDRIVEAALSDSVPAHSEDYQLYNNHVHVVRLEKKATHFPSCDKFGTESTFSSSVDEPIPPDGGYGWIIVLASFLIHFICDGISFSFGIMFSEIQGHFNVTKTMSGIVGSIFLSIPLLSGPLAGALTDIYDCRRMAIIGGLIAAGGGLISFFAFSIWHFLLSFAFITGIGLSFCFNSAIVAKKRAIATGIAVCGSGAGTFVLAPFIEMLFAKFGWRSSLLCMGFLLLFIVGCGFMIKDLEWPHDTIEYKRKKFIGKTEREKLRLAMRNAANNSNVFTVSFSYQMGFPYTGPTSRRTISLPSIPTYATPLLQLIDHSLNIQSVKAAANELQIPVSKSYSMGEFLLAPENDTRRGHALTFDGVYNVGIDTLSGSPYQVCSKENYHSGIVDLISNQMSKVENKLSRRTLRGGDGMDEVVSSRQSEVIYVKFVKEFMESYNLVQEDAIKEPLLDDDTKEGKSETQTVETSETIVPSFTSGNVRSSCIATQLGAAQGRVPAANVLSFRWKFVPFGVGMSRRIPSAPAICYRRKRKRRTIRLSKMWESFLEWISNTKLVLVVPEFSIFLLSTFILYVFFDIPYVNFPEYAVEIHNVTETKASYLVSSIGLTNMVSMLFCGVIADWSRTSQYIIQMYGIFITLAGLCVALTPFATSYIHLLTLCIGFGFFISANYTLASVITLHILCLYDFQTGYGILCLVEGLGNLIGPALIGFIRDNLTGYDNIFLLAGAGIMISGLMVVAIDIFMLTCDTDHEKKHLMKRDRYIGTGQTALRR</sequence>
<proteinExistence type="predicted"/>
<feature type="transmembrane region" description="Helical" evidence="1">
    <location>
        <begin position="281"/>
        <end position="306"/>
    </location>
</feature>
<feature type="transmembrane region" description="Helical" evidence="1">
    <location>
        <begin position="230"/>
        <end position="249"/>
    </location>
</feature>
<feature type="transmembrane region" description="Helical" evidence="1">
    <location>
        <begin position="198"/>
        <end position="218"/>
    </location>
</feature>
<dbReference type="PANTHER" id="PTHR11360">
    <property type="entry name" value="MONOCARBOXYLATE TRANSPORTER"/>
    <property type="match status" value="1"/>
</dbReference>
<feature type="transmembrane region" description="Helical" evidence="1">
    <location>
        <begin position="748"/>
        <end position="771"/>
    </location>
</feature>
<accession>A0A1I9GC70</accession>
<evidence type="ECO:0000256" key="1">
    <source>
        <dbReference type="SAM" id="Phobius"/>
    </source>
</evidence>
<dbReference type="Pfam" id="PF07690">
    <property type="entry name" value="MFS_1"/>
    <property type="match status" value="2"/>
</dbReference>
<dbReference type="GO" id="GO:0008028">
    <property type="term" value="F:monocarboxylic acid transmembrane transporter activity"/>
    <property type="evidence" value="ECO:0007669"/>
    <property type="project" value="TreeGrafter"/>
</dbReference>
<feature type="transmembrane region" description="Helical" evidence="1">
    <location>
        <begin position="312"/>
        <end position="331"/>
    </location>
</feature>
<feature type="transmembrane region" description="Helical" evidence="1">
    <location>
        <begin position="162"/>
        <end position="186"/>
    </location>
</feature>
<reference evidence="2" key="1">
    <citation type="journal article" date="2007" name="Science">
        <title>Draft genome of the filarial nematode parasite Brugia malayi.</title>
        <authorList>
            <person name="Ghedin E."/>
            <person name="Wang S."/>
            <person name="Spiro D."/>
            <person name="Caler E."/>
            <person name="Zhao Q."/>
            <person name="Crabtree J."/>
            <person name="Allen J.E."/>
            <person name="Delcher A.L."/>
            <person name="Guiliano D.B."/>
            <person name="Miranda-Saavedra D."/>
            <person name="Angiuoli S.V."/>
            <person name="Creasy T."/>
            <person name="Amedeo P."/>
            <person name="Haas B."/>
            <person name="El-Sayed N.M."/>
            <person name="Wortman J.R."/>
            <person name="Feldblyum T."/>
            <person name="Tallon L."/>
            <person name="Schatz M."/>
            <person name="Shumway M."/>
            <person name="Koo H."/>
            <person name="Salzberg S.L."/>
            <person name="Schobel S."/>
            <person name="Pertea M."/>
            <person name="Pop M."/>
            <person name="White O."/>
            <person name="Barton G.J."/>
            <person name="Carlow C.K."/>
            <person name="Crawford M.J."/>
            <person name="Daub J."/>
            <person name="Dimmic M.W."/>
            <person name="Estes C.F."/>
            <person name="Foster J.M."/>
            <person name="Ganatra M."/>
            <person name="Gregory W.F."/>
            <person name="Johnson N.M."/>
            <person name="Jin J."/>
            <person name="Komuniecki R."/>
            <person name="Korf I."/>
            <person name="Kumar S."/>
            <person name="Laney S."/>
            <person name="Li B.W."/>
            <person name="Li W."/>
            <person name="Lindblom T.H."/>
            <person name="Lustigman S."/>
            <person name="Ma D."/>
            <person name="Maina C.V."/>
            <person name="Martin D.M."/>
            <person name="McCarter J.P."/>
            <person name="McReynolds L."/>
            <person name="Mitreva M."/>
            <person name="Nutman T.B."/>
            <person name="Parkinson J."/>
            <person name="Peregrin-Alvarez J.M."/>
            <person name="Poole C."/>
            <person name="Ren Q."/>
            <person name="Saunders L."/>
            <person name="Sluder A.E."/>
            <person name="Smith K."/>
            <person name="Stanke M."/>
            <person name="Unnasch T.R."/>
            <person name="Ware J."/>
            <person name="Wei A.D."/>
            <person name="Weil G."/>
            <person name="Williams D.J."/>
            <person name="Zhang Y."/>
            <person name="Williams S.A."/>
            <person name="Fraser-Liggett C."/>
            <person name="Slatko B."/>
            <person name="Blaxter M.L."/>
            <person name="Scott A.L."/>
        </authorList>
    </citation>
    <scope>NUCLEOTIDE SEQUENCE</scope>
    <source>
        <strain evidence="2">FR3</strain>
    </source>
</reference>
<feature type="transmembrane region" description="Helical" evidence="1">
    <location>
        <begin position="692"/>
        <end position="712"/>
    </location>
</feature>
<dbReference type="InterPro" id="IPR011701">
    <property type="entry name" value="MFS"/>
</dbReference>
<feature type="transmembrane region" description="Helical" evidence="1">
    <location>
        <begin position="255"/>
        <end position="274"/>
    </location>
</feature>
<feature type="transmembrane region" description="Helical" evidence="1">
    <location>
        <begin position="816"/>
        <end position="839"/>
    </location>
</feature>
<name>A0A1I9GC70_BRUMA</name>
<dbReference type="InterPro" id="IPR050327">
    <property type="entry name" value="Proton-linked_MCT"/>
</dbReference>
<protein>
    <submittedName>
        <fullName evidence="2">BMA-GEM-1</fullName>
    </submittedName>
</protein>
<dbReference type="OMA" id="HIWIAVQ"/>
<keyword evidence="1" id="KW-0472">Membrane</keyword>
<dbReference type="AlphaFoldDB" id="A0A1I9GC70"/>
<evidence type="ECO:0000313" key="2">
    <source>
        <dbReference type="EMBL" id="CRZ21683.1"/>
    </source>
</evidence>
<keyword evidence="1" id="KW-1133">Transmembrane helix</keyword>
<dbReference type="PANTHER" id="PTHR11360:SF299">
    <property type="entry name" value="GEM-1"/>
    <property type="match status" value="1"/>
</dbReference>
<gene>
    <name evidence="2" type="primary">Bma-gem-1</name>
    <name evidence="2" type="ORF">BM_Bm2847</name>
</gene>